<keyword evidence="2" id="KW-1185">Reference proteome</keyword>
<evidence type="ECO:0000313" key="2">
    <source>
        <dbReference type="Proteomes" id="UP001189429"/>
    </source>
</evidence>
<protein>
    <submittedName>
        <fullName evidence="1">Uncharacterized protein</fullName>
    </submittedName>
</protein>
<organism evidence="1 2">
    <name type="scientific">Prorocentrum cordatum</name>
    <dbReference type="NCBI Taxonomy" id="2364126"/>
    <lineage>
        <taxon>Eukaryota</taxon>
        <taxon>Sar</taxon>
        <taxon>Alveolata</taxon>
        <taxon>Dinophyceae</taxon>
        <taxon>Prorocentrales</taxon>
        <taxon>Prorocentraceae</taxon>
        <taxon>Prorocentrum</taxon>
    </lineage>
</organism>
<comment type="caution">
    <text evidence="1">The sequence shown here is derived from an EMBL/GenBank/DDBJ whole genome shotgun (WGS) entry which is preliminary data.</text>
</comment>
<name>A0ABN9URU2_9DINO</name>
<accession>A0ABN9URU2</accession>
<proteinExistence type="predicted"/>
<evidence type="ECO:0000313" key="1">
    <source>
        <dbReference type="EMBL" id="CAK0862730.1"/>
    </source>
</evidence>
<sequence>VEAGKLVGLSKIFQTEFSSTCIVKHVRTGKISCLHFDNPCWLQHVDRTTGEAIVQALDEQVEAGGFLQKMLGNKRRARLITSDDAGSNDRAHRFYQIHCGLAGRIPCSVHKLQALGPRTGVLVDSSVTGILNSMLALGQ</sequence>
<reference evidence="1" key="1">
    <citation type="submission" date="2023-10" db="EMBL/GenBank/DDBJ databases">
        <authorList>
            <person name="Chen Y."/>
            <person name="Shah S."/>
            <person name="Dougan E. K."/>
            <person name="Thang M."/>
            <person name="Chan C."/>
        </authorList>
    </citation>
    <scope>NUCLEOTIDE SEQUENCE [LARGE SCALE GENOMIC DNA]</scope>
</reference>
<dbReference type="EMBL" id="CAUYUJ010016190">
    <property type="protein sequence ID" value="CAK0862730.1"/>
    <property type="molecule type" value="Genomic_DNA"/>
</dbReference>
<gene>
    <name evidence="1" type="ORF">PCOR1329_LOCUS51072</name>
</gene>
<dbReference type="Proteomes" id="UP001189429">
    <property type="component" value="Unassembled WGS sequence"/>
</dbReference>
<feature type="non-terminal residue" evidence="1">
    <location>
        <position position="1"/>
    </location>
</feature>
<feature type="non-terminal residue" evidence="1">
    <location>
        <position position="139"/>
    </location>
</feature>